<reference evidence="3 4" key="2">
    <citation type="submission" date="2020-06" db="EMBL/GenBank/DDBJ databases">
        <title>Antribacter stalactiti gen. nov., sp. nov., a new member of the family Nacardiaceae isolated from a cave.</title>
        <authorList>
            <person name="Kim I.S."/>
        </authorList>
    </citation>
    <scope>NUCLEOTIDE SEQUENCE [LARGE SCALE GENOMIC DNA]</scope>
    <source>
        <strain evidence="3 4">YC2-7</strain>
    </source>
</reference>
<evidence type="ECO:0000313" key="4">
    <source>
        <dbReference type="Proteomes" id="UP000535543"/>
    </source>
</evidence>
<protein>
    <submittedName>
        <fullName evidence="3">Beta-lactamase</fullName>
    </submittedName>
</protein>
<reference evidence="3 4" key="1">
    <citation type="submission" date="2019-05" db="EMBL/GenBank/DDBJ databases">
        <authorList>
            <person name="Lee S.D."/>
        </authorList>
    </citation>
    <scope>NUCLEOTIDE SEQUENCE [LARGE SCALE GENOMIC DNA]</scope>
    <source>
        <strain evidence="3 4">YC2-7</strain>
    </source>
</reference>
<dbReference type="Pfam" id="PF00144">
    <property type="entry name" value="Beta-lactamase"/>
    <property type="match status" value="1"/>
</dbReference>
<accession>A0A848K7Q9</accession>
<dbReference type="InterPro" id="IPR001466">
    <property type="entry name" value="Beta-lactam-related"/>
</dbReference>
<dbReference type="NCBIfam" id="NF033085">
    <property type="entry name" value="bla_class_C"/>
    <property type="match status" value="1"/>
</dbReference>
<organism evidence="3 4">
    <name type="scientific">Antrihabitans stalactiti</name>
    <dbReference type="NCBI Taxonomy" id="2584121"/>
    <lineage>
        <taxon>Bacteria</taxon>
        <taxon>Bacillati</taxon>
        <taxon>Actinomycetota</taxon>
        <taxon>Actinomycetes</taxon>
        <taxon>Mycobacteriales</taxon>
        <taxon>Nocardiaceae</taxon>
        <taxon>Antrihabitans</taxon>
    </lineage>
</organism>
<sequence>MAIVFVTSCSAKTPPGPQSPLLAAVDAAVKPLLDDYGVPGVAVGVIAGGRQYFFVYGYADESDSTKVTAETIFEIGSVSETFTATLAGYAQAMGRLSLNDHPGEYVPALRGSGVDAATLINLGTNTAGGLPAQIPDSVTDSTLISYFEDWTPTAEPGEQWQNSNPSIGLLGYLTGKAMKKNFADTATSDLLPKLGLRHTFYNVPEELDGNYAWGYDKDHQRVRVNPGVLDSETYGVKSTVGDMLDFVQANIDPGHLDPAVKEAVEATHTGYYQVGDMVQGLGWEQYPYPVSLDQLQAGTSTATITEPNPTTPAGPPSSSTFFDMTGTTNGFSSIAAFVPDQRIGLVMLSNKNFPTDAQVTAAHAIFDYLSTHGN</sequence>
<dbReference type="Proteomes" id="UP000535543">
    <property type="component" value="Unassembled WGS sequence"/>
</dbReference>
<dbReference type="RefSeq" id="WP_169585731.1">
    <property type="nucleotide sequence ID" value="NZ_VCQU01000002.1"/>
</dbReference>
<feature type="region of interest" description="Disordered" evidence="1">
    <location>
        <begin position="302"/>
        <end position="322"/>
    </location>
</feature>
<dbReference type="SUPFAM" id="SSF56601">
    <property type="entry name" value="beta-lactamase/transpeptidase-like"/>
    <property type="match status" value="1"/>
</dbReference>
<proteinExistence type="predicted"/>
<dbReference type="InterPro" id="IPR058136">
    <property type="entry name" value="AmpC"/>
</dbReference>
<dbReference type="AlphaFoldDB" id="A0A848K7Q9"/>
<dbReference type="InterPro" id="IPR012338">
    <property type="entry name" value="Beta-lactam/transpept-like"/>
</dbReference>
<dbReference type="Gene3D" id="3.40.710.10">
    <property type="entry name" value="DD-peptidase/beta-lactamase superfamily"/>
    <property type="match status" value="1"/>
</dbReference>
<gene>
    <name evidence="3" type="ORF">FGL95_08260</name>
</gene>
<dbReference type="InterPro" id="IPR050491">
    <property type="entry name" value="AmpC-like"/>
</dbReference>
<comment type="caution">
    <text evidence="3">The sequence shown here is derived from an EMBL/GenBank/DDBJ whole genome shotgun (WGS) entry which is preliminary data.</text>
</comment>
<keyword evidence="4" id="KW-1185">Reference proteome</keyword>
<evidence type="ECO:0000313" key="3">
    <source>
        <dbReference type="EMBL" id="NMN95025.1"/>
    </source>
</evidence>
<dbReference type="PANTHER" id="PTHR46825:SF8">
    <property type="entry name" value="BETA-LACTAMASE-RELATED"/>
    <property type="match status" value="1"/>
</dbReference>
<dbReference type="PANTHER" id="PTHR46825">
    <property type="entry name" value="D-ALANYL-D-ALANINE-CARBOXYPEPTIDASE/ENDOPEPTIDASE AMPH"/>
    <property type="match status" value="1"/>
</dbReference>
<feature type="domain" description="Beta-lactamase-related" evidence="2">
    <location>
        <begin position="25"/>
        <end position="367"/>
    </location>
</feature>
<evidence type="ECO:0000256" key="1">
    <source>
        <dbReference type="SAM" id="MobiDB-lite"/>
    </source>
</evidence>
<evidence type="ECO:0000259" key="2">
    <source>
        <dbReference type="Pfam" id="PF00144"/>
    </source>
</evidence>
<name>A0A848K7Q9_9NOCA</name>
<dbReference type="EMBL" id="VCQU01000002">
    <property type="protein sequence ID" value="NMN95025.1"/>
    <property type="molecule type" value="Genomic_DNA"/>
</dbReference>